<proteinExistence type="predicted"/>
<organism evidence="1 2">
    <name type="scientific">Anaerosporobacter mobilis DSM 15930</name>
    <dbReference type="NCBI Taxonomy" id="1120996"/>
    <lineage>
        <taxon>Bacteria</taxon>
        <taxon>Bacillati</taxon>
        <taxon>Bacillota</taxon>
        <taxon>Clostridia</taxon>
        <taxon>Lachnospirales</taxon>
        <taxon>Lachnospiraceae</taxon>
        <taxon>Anaerosporobacter</taxon>
    </lineage>
</organism>
<evidence type="ECO:0008006" key="3">
    <source>
        <dbReference type="Google" id="ProtNLM"/>
    </source>
</evidence>
<dbReference type="InterPro" id="IPR011051">
    <property type="entry name" value="RmlC_Cupin_sf"/>
</dbReference>
<dbReference type="STRING" id="1120996.SAMN02746066_00143"/>
<dbReference type="EMBL" id="FRCP01000005">
    <property type="protein sequence ID" value="SHL94294.1"/>
    <property type="molecule type" value="Genomic_DNA"/>
</dbReference>
<dbReference type="Pfam" id="PF16161">
    <property type="entry name" value="DUF4867"/>
    <property type="match status" value="1"/>
</dbReference>
<evidence type="ECO:0000313" key="2">
    <source>
        <dbReference type="Proteomes" id="UP000184038"/>
    </source>
</evidence>
<dbReference type="RefSeq" id="WP_073281733.1">
    <property type="nucleotide sequence ID" value="NZ_FRCP01000005.1"/>
</dbReference>
<protein>
    <recommendedName>
        <fullName evidence="3">DUF4867 domain-containing protein</fullName>
    </recommendedName>
</protein>
<dbReference type="Proteomes" id="UP000184038">
    <property type="component" value="Unassembled WGS sequence"/>
</dbReference>
<gene>
    <name evidence="1" type="ORF">SAMN02746066_00143</name>
</gene>
<dbReference type="OrthoDB" id="358393at2"/>
<sequence>MLKIQNVTDAGFKKYGRVLKDYDTTNIVKILESTPLPEDVVYVPSVKELETDEIMDYFTNNVYGGLPVQVGYCNGHNRTLNALEYHRSSEINIAAKDLILLIGMQQDMEEDYTYDTSKVEAFLLPAGTAIEVYATTLHYAPCDATEAGFQCVVVLPKDTNLDLVKKPNAKGEDALLFARNKWLVAHEESGLDKDGAFIGLKGDNLTV</sequence>
<accession>A0A1M7ERE9</accession>
<evidence type="ECO:0000313" key="1">
    <source>
        <dbReference type="EMBL" id="SHL94294.1"/>
    </source>
</evidence>
<dbReference type="SUPFAM" id="SSF51182">
    <property type="entry name" value="RmlC-like cupins"/>
    <property type="match status" value="1"/>
</dbReference>
<keyword evidence="2" id="KW-1185">Reference proteome</keyword>
<dbReference type="AlphaFoldDB" id="A0A1M7ERE9"/>
<name>A0A1M7ERE9_9FIRM</name>
<reference evidence="1 2" key="1">
    <citation type="submission" date="2016-11" db="EMBL/GenBank/DDBJ databases">
        <authorList>
            <person name="Jaros S."/>
            <person name="Januszkiewicz K."/>
            <person name="Wedrychowicz H."/>
        </authorList>
    </citation>
    <scope>NUCLEOTIDE SEQUENCE [LARGE SCALE GENOMIC DNA]</scope>
    <source>
        <strain evidence="1 2">DSM 15930</strain>
    </source>
</reference>
<dbReference type="InterPro" id="IPR032358">
    <property type="entry name" value="DUF4867"/>
</dbReference>